<keyword evidence="1" id="KW-0472">Membrane</keyword>
<dbReference type="Proteomes" id="UP000469890">
    <property type="component" value="Unassembled WGS sequence"/>
</dbReference>
<accession>A0A8H4B8T4</accession>
<name>A0A8H4B8T4_MUCCL</name>
<gene>
    <name evidence="2" type="ORF">FB192DRAFT_1402001</name>
</gene>
<sequence>MTCCTSPFLVLLTIPYSTFHAASPMTLVAKEMRWIRRWLGSILYLLGMLSWHLKSHRLH</sequence>
<reference evidence="2 3" key="1">
    <citation type="submission" date="2019-09" db="EMBL/GenBank/DDBJ databases">
        <authorList>
            <consortium name="DOE Joint Genome Institute"/>
            <person name="Mondo S.J."/>
            <person name="Navarro-Mendoza M.I."/>
            <person name="Perez-Arques C."/>
            <person name="Panchal S."/>
            <person name="Nicolas F.E."/>
            <person name="Ganguly P."/>
            <person name="Pangilinan J."/>
            <person name="Grigoriev I."/>
            <person name="Heitman J."/>
            <person name="Sanya K."/>
            <person name="Garre V."/>
        </authorList>
    </citation>
    <scope>NUCLEOTIDE SEQUENCE [LARGE SCALE GENOMIC DNA]</scope>
    <source>
        <strain evidence="2 3">MU402</strain>
    </source>
</reference>
<dbReference type="AlphaFoldDB" id="A0A8H4B8T4"/>
<proteinExistence type="predicted"/>
<organism evidence="2 3">
    <name type="scientific">Mucor circinelloides f. lusitanicus</name>
    <name type="common">Mucor racemosus var. lusitanicus</name>
    <dbReference type="NCBI Taxonomy" id="29924"/>
    <lineage>
        <taxon>Eukaryota</taxon>
        <taxon>Fungi</taxon>
        <taxon>Fungi incertae sedis</taxon>
        <taxon>Mucoromycota</taxon>
        <taxon>Mucoromycotina</taxon>
        <taxon>Mucoromycetes</taxon>
        <taxon>Mucorales</taxon>
        <taxon>Mucorineae</taxon>
        <taxon>Mucoraceae</taxon>
        <taxon>Mucor</taxon>
    </lineage>
</organism>
<comment type="caution">
    <text evidence="2">The sequence shown here is derived from an EMBL/GenBank/DDBJ whole genome shotgun (WGS) entry which is preliminary data.</text>
</comment>
<protein>
    <submittedName>
        <fullName evidence="2">Uncharacterized protein</fullName>
    </submittedName>
</protein>
<evidence type="ECO:0000256" key="1">
    <source>
        <dbReference type="SAM" id="Phobius"/>
    </source>
</evidence>
<feature type="transmembrane region" description="Helical" evidence="1">
    <location>
        <begin position="37"/>
        <end position="53"/>
    </location>
</feature>
<evidence type="ECO:0000313" key="2">
    <source>
        <dbReference type="EMBL" id="KAF1797062.1"/>
    </source>
</evidence>
<keyword evidence="1" id="KW-1133">Transmembrane helix</keyword>
<dbReference type="EMBL" id="JAAECE010000010">
    <property type="protein sequence ID" value="KAF1797062.1"/>
    <property type="molecule type" value="Genomic_DNA"/>
</dbReference>
<evidence type="ECO:0000313" key="3">
    <source>
        <dbReference type="Proteomes" id="UP000469890"/>
    </source>
</evidence>
<keyword evidence="1" id="KW-0812">Transmembrane</keyword>